<protein>
    <submittedName>
        <fullName evidence="1 2">Uncharacterized protein</fullName>
    </submittedName>
</protein>
<sequence length="222" mass="25613">MFRALLSASQSSTGNPNRRLARPLTSLYAGGATQTLRCRAFGNDNLIIDMIICWVLVEDTSRHSFKMSELRCRTELPDRGNLANSRLLHDHRDVDSPTKSIFSTLALRLLSINYKKSYVLLFYSLWSNLQLEGASKSVPRKHLQAGQLARSTSHRVLYPSLRYCSFDSLNSLHSRENSSWEYIVCEMQRNFGPVSICEVIWMHRSRTMVSFKRMRCLRRMSV</sequence>
<dbReference type="Gramene" id="Pp3c2_29430V3.2">
    <property type="protein sequence ID" value="Pp3c2_29430V3.2"/>
    <property type="gene ID" value="Pp3c2_29430"/>
</dbReference>
<dbReference type="Gramene" id="Pp3c2_29430V3.1">
    <property type="protein sequence ID" value="Pp3c2_29430V3.1"/>
    <property type="gene ID" value="Pp3c2_29430"/>
</dbReference>
<accession>A0A2K1L3J1</accession>
<gene>
    <name evidence="1" type="ORF">PHYPA_003379</name>
</gene>
<dbReference type="EnsemblPlants" id="Pp3c2_29430V3.2">
    <property type="protein sequence ID" value="Pp3c2_29430V3.2"/>
    <property type="gene ID" value="Pp3c2_29430"/>
</dbReference>
<evidence type="ECO:0000313" key="3">
    <source>
        <dbReference type="Proteomes" id="UP000006727"/>
    </source>
</evidence>
<evidence type="ECO:0000313" key="1">
    <source>
        <dbReference type="EMBL" id="PNR60586.1"/>
    </source>
</evidence>
<name>A0A2K1L3J1_PHYPA</name>
<dbReference type="InParanoid" id="A0A2K1L3J1"/>
<reference evidence="1 3" key="1">
    <citation type="journal article" date="2008" name="Science">
        <title>The Physcomitrella genome reveals evolutionary insights into the conquest of land by plants.</title>
        <authorList>
            <person name="Rensing S."/>
            <person name="Lang D."/>
            <person name="Zimmer A."/>
            <person name="Terry A."/>
            <person name="Salamov A."/>
            <person name="Shapiro H."/>
            <person name="Nishiyama T."/>
            <person name="Perroud P.-F."/>
            <person name="Lindquist E."/>
            <person name="Kamisugi Y."/>
            <person name="Tanahashi T."/>
            <person name="Sakakibara K."/>
            <person name="Fujita T."/>
            <person name="Oishi K."/>
            <person name="Shin-I T."/>
            <person name="Kuroki Y."/>
            <person name="Toyoda A."/>
            <person name="Suzuki Y."/>
            <person name="Hashimoto A."/>
            <person name="Yamaguchi K."/>
            <person name="Sugano A."/>
            <person name="Kohara Y."/>
            <person name="Fujiyama A."/>
            <person name="Anterola A."/>
            <person name="Aoki S."/>
            <person name="Ashton N."/>
            <person name="Barbazuk W.B."/>
            <person name="Barker E."/>
            <person name="Bennetzen J."/>
            <person name="Bezanilla M."/>
            <person name="Blankenship R."/>
            <person name="Cho S.H."/>
            <person name="Dutcher S."/>
            <person name="Estelle M."/>
            <person name="Fawcett J.A."/>
            <person name="Gundlach H."/>
            <person name="Hanada K."/>
            <person name="Heyl A."/>
            <person name="Hicks K.A."/>
            <person name="Hugh J."/>
            <person name="Lohr M."/>
            <person name="Mayer K."/>
            <person name="Melkozernov A."/>
            <person name="Murata T."/>
            <person name="Nelson D."/>
            <person name="Pils B."/>
            <person name="Prigge M."/>
            <person name="Reiss B."/>
            <person name="Renner T."/>
            <person name="Rombauts S."/>
            <person name="Rushton P."/>
            <person name="Sanderfoot A."/>
            <person name="Schween G."/>
            <person name="Shiu S.-H."/>
            <person name="Stueber K."/>
            <person name="Theodoulou F.L."/>
            <person name="Tu H."/>
            <person name="Van de Peer Y."/>
            <person name="Verrier P.J."/>
            <person name="Waters E."/>
            <person name="Wood A."/>
            <person name="Yang L."/>
            <person name="Cove D."/>
            <person name="Cuming A."/>
            <person name="Hasebe M."/>
            <person name="Lucas S."/>
            <person name="Mishler D.B."/>
            <person name="Reski R."/>
            <person name="Grigoriev I."/>
            <person name="Quatrano R.S."/>
            <person name="Boore J.L."/>
        </authorList>
    </citation>
    <scope>NUCLEOTIDE SEQUENCE [LARGE SCALE GENOMIC DNA]</scope>
    <source>
        <strain evidence="2 3">cv. Gransden 2004</strain>
    </source>
</reference>
<reference evidence="1 3" key="2">
    <citation type="journal article" date="2018" name="Plant J.">
        <title>The Physcomitrella patens chromosome-scale assembly reveals moss genome structure and evolution.</title>
        <authorList>
            <person name="Lang D."/>
            <person name="Ullrich K.K."/>
            <person name="Murat F."/>
            <person name="Fuchs J."/>
            <person name="Jenkins J."/>
            <person name="Haas F.B."/>
            <person name="Piednoel M."/>
            <person name="Gundlach H."/>
            <person name="Van Bel M."/>
            <person name="Meyberg R."/>
            <person name="Vives C."/>
            <person name="Morata J."/>
            <person name="Symeonidi A."/>
            <person name="Hiss M."/>
            <person name="Muchero W."/>
            <person name="Kamisugi Y."/>
            <person name="Saleh O."/>
            <person name="Blanc G."/>
            <person name="Decker E.L."/>
            <person name="van Gessel N."/>
            <person name="Grimwood J."/>
            <person name="Hayes R.D."/>
            <person name="Graham S.W."/>
            <person name="Gunter L.E."/>
            <person name="McDaniel S.F."/>
            <person name="Hoernstein S.N.W."/>
            <person name="Larsson A."/>
            <person name="Li F.W."/>
            <person name="Perroud P.F."/>
            <person name="Phillips J."/>
            <person name="Ranjan P."/>
            <person name="Rokshar D.S."/>
            <person name="Rothfels C.J."/>
            <person name="Schneider L."/>
            <person name="Shu S."/>
            <person name="Stevenson D.W."/>
            <person name="Thummler F."/>
            <person name="Tillich M."/>
            <person name="Villarreal Aguilar J.C."/>
            <person name="Widiez T."/>
            <person name="Wong G.K."/>
            <person name="Wymore A."/>
            <person name="Zhang Y."/>
            <person name="Zimmer A.D."/>
            <person name="Quatrano R.S."/>
            <person name="Mayer K.F.X."/>
            <person name="Goodstein D."/>
            <person name="Casacuberta J.M."/>
            <person name="Vandepoele K."/>
            <person name="Reski R."/>
            <person name="Cuming A.C."/>
            <person name="Tuskan G.A."/>
            <person name="Maumus F."/>
            <person name="Salse J."/>
            <person name="Schmutz J."/>
            <person name="Rensing S.A."/>
        </authorList>
    </citation>
    <scope>NUCLEOTIDE SEQUENCE [LARGE SCALE GENOMIC DNA]</scope>
    <source>
        <strain evidence="2 3">cv. Gransden 2004</strain>
    </source>
</reference>
<dbReference type="Proteomes" id="UP000006727">
    <property type="component" value="Chromosome 2"/>
</dbReference>
<proteinExistence type="predicted"/>
<dbReference type="EMBL" id="ABEU02000002">
    <property type="protein sequence ID" value="PNR60586.1"/>
    <property type="molecule type" value="Genomic_DNA"/>
</dbReference>
<dbReference type="AlphaFoldDB" id="A0A2K1L3J1"/>
<dbReference type="EnsemblPlants" id="Pp3c2_29430V3.1">
    <property type="protein sequence ID" value="Pp3c2_29430V3.1"/>
    <property type="gene ID" value="Pp3c2_29430"/>
</dbReference>
<organism evidence="1">
    <name type="scientific">Physcomitrium patens</name>
    <name type="common">Spreading-leaved earth moss</name>
    <name type="synonym">Physcomitrella patens</name>
    <dbReference type="NCBI Taxonomy" id="3218"/>
    <lineage>
        <taxon>Eukaryota</taxon>
        <taxon>Viridiplantae</taxon>
        <taxon>Streptophyta</taxon>
        <taxon>Embryophyta</taxon>
        <taxon>Bryophyta</taxon>
        <taxon>Bryophytina</taxon>
        <taxon>Bryopsida</taxon>
        <taxon>Funariidae</taxon>
        <taxon>Funariales</taxon>
        <taxon>Funariaceae</taxon>
        <taxon>Physcomitrium</taxon>
    </lineage>
</organism>
<reference evidence="2" key="3">
    <citation type="submission" date="2020-12" db="UniProtKB">
        <authorList>
            <consortium name="EnsemblPlants"/>
        </authorList>
    </citation>
    <scope>IDENTIFICATION</scope>
</reference>
<keyword evidence="3" id="KW-1185">Reference proteome</keyword>
<evidence type="ECO:0000313" key="2">
    <source>
        <dbReference type="EnsemblPlants" id="Pp3c2_29430V3.1"/>
    </source>
</evidence>